<organism evidence="7 8">
    <name type="scientific">Niallia nealsonii</name>
    <dbReference type="NCBI Taxonomy" id="115979"/>
    <lineage>
        <taxon>Bacteria</taxon>
        <taxon>Bacillati</taxon>
        <taxon>Bacillota</taxon>
        <taxon>Bacilli</taxon>
        <taxon>Bacillales</taxon>
        <taxon>Bacillaceae</taxon>
        <taxon>Niallia</taxon>
    </lineage>
</organism>
<accession>A0A2N0YXW7</accession>
<comment type="caution">
    <text evidence="7">The sequence shown here is derived from an EMBL/GenBank/DDBJ whole genome shotgun (WGS) entry which is preliminary data.</text>
</comment>
<dbReference type="GO" id="GO:0047355">
    <property type="term" value="F:CDP-glycerol glycerophosphotransferase activity"/>
    <property type="evidence" value="ECO:0007669"/>
    <property type="project" value="InterPro"/>
</dbReference>
<reference evidence="7 8" key="1">
    <citation type="journal article" date="2003" name="Int. J. Syst. Evol. Microbiol.">
        <title>Bacillus nealsonii sp. nov., isolated from a spacecraft-assembly facility, whose spores are gamma-radiation resistant.</title>
        <authorList>
            <person name="Venkateswaran K."/>
            <person name="Kempf M."/>
            <person name="Chen F."/>
            <person name="Satomi M."/>
            <person name="Nicholson W."/>
            <person name="Kern R."/>
        </authorList>
    </citation>
    <scope>NUCLEOTIDE SEQUENCE [LARGE SCALE GENOMIC DNA]</scope>
    <source>
        <strain evidence="7 8">FO-92</strain>
    </source>
</reference>
<dbReference type="InterPro" id="IPR043148">
    <property type="entry name" value="TagF_C"/>
</dbReference>
<protein>
    <submittedName>
        <fullName evidence="7">CDP-glycerol--glycerophosphate glycerophosphotransferase</fullName>
    </submittedName>
</protein>
<evidence type="ECO:0000313" key="7">
    <source>
        <dbReference type="EMBL" id="PKG22101.1"/>
    </source>
</evidence>
<dbReference type="Pfam" id="PF04464">
    <property type="entry name" value="Glyphos_transf"/>
    <property type="match status" value="1"/>
</dbReference>
<dbReference type="PANTHER" id="PTHR37316">
    <property type="entry name" value="TEICHOIC ACID GLYCEROL-PHOSPHATE PRIMASE"/>
    <property type="match status" value="1"/>
</dbReference>
<dbReference type="InterPro" id="IPR051612">
    <property type="entry name" value="Teichoic_Acid_Biosynth"/>
</dbReference>
<evidence type="ECO:0000256" key="2">
    <source>
        <dbReference type="ARBA" id="ARBA00010488"/>
    </source>
</evidence>
<dbReference type="OrthoDB" id="9811865at2"/>
<dbReference type="GO" id="GO:0019350">
    <property type="term" value="P:teichoic acid biosynthetic process"/>
    <property type="evidence" value="ECO:0007669"/>
    <property type="project" value="UniProtKB-KW"/>
</dbReference>
<dbReference type="Gene3D" id="3.40.50.12580">
    <property type="match status" value="1"/>
</dbReference>
<evidence type="ECO:0000256" key="6">
    <source>
        <dbReference type="ARBA" id="ARBA00023136"/>
    </source>
</evidence>
<dbReference type="GO" id="GO:0005886">
    <property type="term" value="C:plasma membrane"/>
    <property type="evidence" value="ECO:0007669"/>
    <property type="project" value="UniProtKB-SubCell"/>
</dbReference>
<evidence type="ECO:0000256" key="3">
    <source>
        <dbReference type="ARBA" id="ARBA00022475"/>
    </source>
</evidence>
<dbReference type="SUPFAM" id="SSF53756">
    <property type="entry name" value="UDP-Glycosyltransferase/glycogen phosphorylase"/>
    <property type="match status" value="1"/>
</dbReference>
<dbReference type="PANTHER" id="PTHR37316:SF1">
    <property type="entry name" value="TEICHOIC ACID GLYCEROL-PHOSPHATE PRIMASE"/>
    <property type="match status" value="1"/>
</dbReference>
<gene>
    <name evidence="7" type="ORF">CWS01_19235</name>
</gene>
<dbReference type="Proteomes" id="UP000233375">
    <property type="component" value="Unassembled WGS sequence"/>
</dbReference>
<dbReference type="Gene3D" id="3.40.50.11820">
    <property type="match status" value="1"/>
</dbReference>
<sequence length="395" mass="46231">MVREVFISIYLCIFSFLFNLSKLFPINKNKIVFCTSFTENHYFIYKELNKQKLGCDVVFLANNSTCYSFFSTNASSNSKVLYFSPKKVVSFIQSIYHLATAKVVLVDNYYGFLASINFKKKVNCIQVWHANGAIKRFGLQDPSIKDRSKRAIKRFYKVYQKFDYILVGSKKMEDIFIKAFNVSTKNIKRTGIPRTDIFLQEELKVSLKKNLYASYPILKNKKVILYAPTFRDSDDKSNQFPIDLELLKDRLGEKYVFVLKLHPSVKTDNISIMKKNNPFILDLSSYSNMNDLLFIADFLITDYSSIPFEFSFMQKPMLFYPYDLKDYEQSRGFWQSYESLVPGPIAFSTHDIINIINQNQFDLQLIGKFHKDWNTYSRGDSSKNVINLIKECMNY</sequence>
<evidence type="ECO:0000256" key="5">
    <source>
        <dbReference type="ARBA" id="ARBA00022944"/>
    </source>
</evidence>
<proteinExistence type="inferred from homology"/>
<keyword evidence="8" id="KW-1185">Reference proteome</keyword>
<evidence type="ECO:0000256" key="4">
    <source>
        <dbReference type="ARBA" id="ARBA00022679"/>
    </source>
</evidence>
<dbReference type="EMBL" id="PISE01000047">
    <property type="protein sequence ID" value="PKG22101.1"/>
    <property type="molecule type" value="Genomic_DNA"/>
</dbReference>
<name>A0A2N0YXW7_9BACI</name>
<keyword evidence="4 7" id="KW-0808">Transferase</keyword>
<dbReference type="RefSeq" id="WP_101178829.1">
    <property type="nucleotide sequence ID" value="NZ_PISE01000047.1"/>
</dbReference>
<dbReference type="InterPro" id="IPR007554">
    <property type="entry name" value="Glycerophosphate_synth"/>
</dbReference>
<dbReference type="AlphaFoldDB" id="A0A2N0YXW7"/>
<evidence type="ECO:0000256" key="1">
    <source>
        <dbReference type="ARBA" id="ARBA00004202"/>
    </source>
</evidence>
<keyword evidence="6" id="KW-0472">Membrane</keyword>
<evidence type="ECO:0000313" key="8">
    <source>
        <dbReference type="Proteomes" id="UP000233375"/>
    </source>
</evidence>
<dbReference type="InterPro" id="IPR043149">
    <property type="entry name" value="TagF_N"/>
</dbReference>
<keyword evidence="5" id="KW-0777">Teichoic acid biosynthesis</keyword>
<keyword evidence="3" id="KW-1003">Cell membrane</keyword>
<comment type="subcellular location">
    <subcellularLocation>
        <location evidence="1">Cell membrane</location>
        <topology evidence="1">Peripheral membrane protein</topology>
    </subcellularLocation>
</comment>
<comment type="similarity">
    <text evidence="2">Belongs to the CDP-glycerol glycerophosphotransferase family.</text>
</comment>